<dbReference type="HAMAP" id="MF_00651">
    <property type="entry name" value="Nuclease_YqgF"/>
    <property type="match status" value="1"/>
</dbReference>
<evidence type="ECO:0000259" key="6">
    <source>
        <dbReference type="SMART" id="SM00732"/>
    </source>
</evidence>
<evidence type="ECO:0000313" key="8">
    <source>
        <dbReference type="Proteomes" id="UP000297149"/>
    </source>
</evidence>
<protein>
    <recommendedName>
        <fullName evidence="5">Putative pre-16S rRNA nuclease</fullName>
        <ecNumber evidence="5">3.1.-.-</ecNumber>
    </recommendedName>
</protein>
<dbReference type="GO" id="GO:0000967">
    <property type="term" value="P:rRNA 5'-end processing"/>
    <property type="evidence" value="ECO:0007669"/>
    <property type="project" value="UniProtKB-UniRule"/>
</dbReference>
<dbReference type="EC" id="3.1.-.-" evidence="5"/>
<keyword evidence="4 5" id="KW-0378">Hydrolase</keyword>
<dbReference type="NCBIfam" id="TIGR00250">
    <property type="entry name" value="RNAse_H_YqgF"/>
    <property type="match status" value="1"/>
</dbReference>
<dbReference type="Proteomes" id="UP000297149">
    <property type="component" value="Chromosome"/>
</dbReference>
<keyword evidence="8" id="KW-1185">Reference proteome</keyword>
<evidence type="ECO:0000313" key="7">
    <source>
        <dbReference type="EMBL" id="QCD41703.1"/>
    </source>
</evidence>
<dbReference type="PANTHER" id="PTHR33317:SF4">
    <property type="entry name" value="POLYNUCLEOTIDYL TRANSFERASE, RIBONUCLEASE H-LIKE SUPERFAMILY PROTEIN"/>
    <property type="match status" value="1"/>
</dbReference>
<accession>A0A4P7W1E5</accession>
<reference evidence="8" key="1">
    <citation type="submission" date="2019-02" db="EMBL/GenBank/DDBJ databases">
        <title>Isolation and identification of novel species under the genus Muribaculum.</title>
        <authorList>
            <person name="Miyake S."/>
            <person name="Ding Y."/>
            <person name="Low A."/>
            <person name="Soh M."/>
            <person name="Seedorf H."/>
        </authorList>
    </citation>
    <scope>NUCLEOTIDE SEQUENCE [LARGE SCALE GENOMIC DNA]</scope>
    <source>
        <strain evidence="8">H5</strain>
    </source>
</reference>
<dbReference type="GO" id="GO:0004518">
    <property type="term" value="F:nuclease activity"/>
    <property type="evidence" value="ECO:0007669"/>
    <property type="project" value="UniProtKB-KW"/>
</dbReference>
<evidence type="ECO:0000256" key="2">
    <source>
        <dbReference type="ARBA" id="ARBA00022517"/>
    </source>
</evidence>
<comment type="subcellular location">
    <subcellularLocation>
        <location evidence="5">Cytoplasm</location>
    </subcellularLocation>
</comment>
<dbReference type="InterPro" id="IPR005227">
    <property type="entry name" value="YqgF"/>
</dbReference>
<gene>
    <name evidence="7" type="primary">ruvX</name>
    <name evidence="7" type="ORF">E7747_05025</name>
</gene>
<dbReference type="KEGG" id="ddb:E7747_05025"/>
<dbReference type="Gene3D" id="3.30.420.140">
    <property type="entry name" value="YqgF/RNase H-like domain"/>
    <property type="match status" value="1"/>
</dbReference>
<dbReference type="RefSeq" id="WP_136414500.1">
    <property type="nucleotide sequence ID" value="NZ_CAXHQF010000050.1"/>
</dbReference>
<dbReference type="SUPFAM" id="SSF53098">
    <property type="entry name" value="Ribonuclease H-like"/>
    <property type="match status" value="1"/>
</dbReference>
<comment type="function">
    <text evidence="5">Could be a nuclease involved in processing of the 5'-end of pre-16S rRNA.</text>
</comment>
<proteinExistence type="inferred from homology"/>
<dbReference type="InterPro" id="IPR012337">
    <property type="entry name" value="RNaseH-like_sf"/>
</dbReference>
<dbReference type="InterPro" id="IPR006641">
    <property type="entry name" value="YqgF/RNaseH-like_dom"/>
</dbReference>
<dbReference type="SMART" id="SM00732">
    <property type="entry name" value="YqgFc"/>
    <property type="match status" value="1"/>
</dbReference>
<keyword evidence="2 5" id="KW-0690">Ribosome biogenesis</keyword>
<dbReference type="InterPro" id="IPR037027">
    <property type="entry name" value="YqgF/RNaseH-like_dom_sf"/>
</dbReference>
<comment type="similarity">
    <text evidence="5">Belongs to the YqgF HJR family.</text>
</comment>
<keyword evidence="1 5" id="KW-0963">Cytoplasm</keyword>
<dbReference type="CDD" id="cd16964">
    <property type="entry name" value="YqgF"/>
    <property type="match status" value="1"/>
</dbReference>
<organism evidence="7 8">
    <name type="scientific">Duncaniella dubosii</name>
    <dbReference type="NCBI Taxonomy" id="2518971"/>
    <lineage>
        <taxon>Bacteria</taxon>
        <taxon>Pseudomonadati</taxon>
        <taxon>Bacteroidota</taxon>
        <taxon>Bacteroidia</taxon>
        <taxon>Bacteroidales</taxon>
        <taxon>Muribaculaceae</taxon>
        <taxon>Duncaniella</taxon>
    </lineage>
</organism>
<evidence type="ECO:0000256" key="1">
    <source>
        <dbReference type="ARBA" id="ARBA00022490"/>
    </source>
</evidence>
<dbReference type="GO" id="GO:0016788">
    <property type="term" value="F:hydrolase activity, acting on ester bonds"/>
    <property type="evidence" value="ECO:0007669"/>
    <property type="project" value="UniProtKB-UniRule"/>
</dbReference>
<evidence type="ECO:0000256" key="4">
    <source>
        <dbReference type="ARBA" id="ARBA00022801"/>
    </source>
</evidence>
<dbReference type="AlphaFoldDB" id="A0A4P7W1E5"/>
<feature type="domain" description="YqgF/RNase H-like" evidence="6">
    <location>
        <begin position="2"/>
        <end position="100"/>
    </location>
</feature>
<dbReference type="GO" id="GO:0005829">
    <property type="term" value="C:cytosol"/>
    <property type="evidence" value="ECO:0007669"/>
    <property type="project" value="TreeGrafter"/>
</dbReference>
<dbReference type="PANTHER" id="PTHR33317">
    <property type="entry name" value="POLYNUCLEOTIDYL TRANSFERASE, RIBONUCLEASE H-LIKE SUPERFAMILY PROTEIN"/>
    <property type="match status" value="1"/>
</dbReference>
<dbReference type="Pfam" id="PF03652">
    <property type="entry name" value="RuvX"/>
    <property type="match status" value="1"/>
</dbReference>
<evidence type="ECO:0000256" key="3">
    <source>
        <dbReference type="ARBA" id="ARBA00022722"/>
    </source>
</evidence>
<evidence type="ECO:0000256" key="5">
    <source>
        <dbReference type="HAMAP-Rule" id="MF_00651"/>
    </source>
</evidence>
<dbReference type="EMBL" id="CP039396">
    <property type="protein sequence ID" value="QCD41703.1"/>
    <property type="molecule type" value="Genomic_DNA"/>
</dbReference>
<keyword evidence="3 5" id="KW-0540">Nuclease</keyword>
<name>A0A4P7W1E5_9BACT</name>
<sequence>MGRLLAIDYGRKRCGLAVTDVLQIVATALDTVPSAQLIPYIKSYVARERVDEIIVGLPKTLDGQPSESMRYITPAINRLRKELPDIEIKFFDERFTSTLAHRAMIDSGVKKSDRRDKAAIDRMAAVIILNGYLESRDMMR</sequence>